<keyword evidence="2" id="KW-1185">Reference proteome</keyword>
<comment type="caution">
    <text evidence="1">The sequence shown here is derived from an EMBL/GenBank/DDBJ whole genome shotgun (WGS) entry which is preliminary data.</text>
</comment>
<evidence type="ECO:0000313" key="1">
    <source>
        <dbReference type="EMBL" id="GIQ91296.1"/>
    </source>
</evidence>
<sequence length="164" mass="17666">INTMLSAGLPEAAEAGQLEDPYSQCFSVVEKGQLVMVPLLKSLLCNTSVFELYGDTVLRDAVRSLVSATVRISLDNIAAHTSLARNTALFLDTLFRYAAPIVARLGQLAVEVYDVALSLFQHIDAKVRSSAIHAVTFCVQFLAHGKLAMSQTTAIPSTIEPEDA</sequence>
<accession>A0A9K3DAV5</accession>
<reference evidence="1 2" key="1">
    <citation type="journal article" date="2018" name="PLoS ONE">
        <title>The draft genome of Kipferlia bialata reveals reductive genome evolution in fornicate parasites.</title>
        <authorList>
            <person name="Tanifuji G."/>
            <person name="Takabayashi S."/>
            <person name="Kume K."/>
            <person name="Takagi M."/>
            <person name="Nakayama T."/>
            <person name="Kamikawa R."/>
            <person name="Inagaki Y."/>
            <person name="Hashimoto T."/>
        </authorList>
    </citation>
    <scope>NUCLEOTIDE SEQUENCE [LARGE SCALE GENOMIC DNA]</scope>
    <source>
        <strain evidence="1">NY0173</strain>
    </source>
</reference>
<proteinExistence type="predicted"/>
<name>A0A9K3DAV5_9EUKA</name>
<evidence type="ECO:0000313" key="2">
    <source>
        <dbReference type="Proteomes" id="UP000265618"/>
    </source>
</evidence>
<feature type="non-terminal residue" evidence="1">
    <location>
        <position position="1"/>
    </location>
</feature>
<dbReference type="EMBL" id="BDIP01007463">
    <property type="protein sequence ID" value="GIQ91296.1"/>
    <property type="molecule type" value="Genomic_DNA"/>
</dbReference>
<dbReference type="Proteomes" id="UP000265618">
    <property type="component" value="Unassembled WGS sequence"/>
</dbReference>
<dbReference type="OrthoDB" id="244158at2759"/>
<protein>
    <submittedName>
        <fullName evidence="1">Uncharacterized protein</fullName>
    </submittedName>
</protein>
<gene>
    <name evidence="1" type="ORF">KIPB_014478</name>
</gene>
<dbReference type="AlphaFoldDB" id="A0A9K3DAV5"/>
<feature type="non-terminal residue" evidence="1">
    <location>
        <position position="164"/>
    </location>
</feature>
<organism evidence="1 2">
    <name type="scientific">Kipferlia bialata</name>
    <dbReference type="NCBI Taxonomy" id="797122"/>
    <lineage>
        <taxon>Eukaryota</taxon>
        <taxon>Metamonada</taxon>
        <taxon>Carpediemonas-like organisms</taxon>
        <taxon>Kipferlia</taxon>
    </lineage>
</organism>